<proteinExistence type="predicted"/>
<keyword evidence="2" id="KW-0503">Monooxygenase</keyword>
<keyword evidence="5" id="KW-1185">Reference proteome</keyword>
<protein>
    <submittedName>
        <fullName evidence="4">LLM class flavin-dependent oxidoreductase</fullName>
    </submittedName>
</protein>
<organism evidence="4 5">
    <name type="scientific">Yinghuangia aomiensis</name>
    <dbReference type="NCBI Taxonomy" id="676205"/>
    <lineage>
        <taxon>Bacteria</taxon>
        <taxon>Bacillati</taxon>
        <taxon>Actinomycetota</taxon>
        <taxon>Actinomycetes</taxon>
        <taxon>Kitasatosporales</taxon>
        <taxon>Streptomycetaceae</taxon>
        <taxon>Yinghuangia</taxon>
    </lineage>
</organism>
<sequence length="409" mass="45476">MEFGIFLNGYIPGPAAHDRASEHLMFMREFELAIKADKHNWKYAWFGEHHALTEYSHLSAPEVAIGYVAAQTERIHLGTAINSLSPRKEHPVRFAERAAMMDHITEGRFEWGTGRGAGSHEVASFNIADTNSTKAEWDEVSREIVRMWEQYDYTFQGEHFTVPTPHNILPKPYGHSHPPIWMACGNPGSFAKAGSLGVGAIAFNFEPIYNLKGRIEAYKEAAENPVEILGDFQNNNVMMTNAVICLNDRKRAREIAISKGRGYLVTMVNMYHDTMPKSADAITWPEAPFDLSQGGDEFLDFAIDAGLMLVGTPEEVCEQIAAYQTVGCDQLVFGINDGMSHEENLEMIELFGDKVIPEFDKNPEHSTTAYRRSAGAPKYAPFNGPVDENLKHSVLPANAILGLDGKPQG</sequence>
<dbReference type="RefSeq" id="WP_345674241.1">
    <property type="nucleotide sequence ID" value="NZ_BAABHS010000003.1"/>
</dbReference>
<dbReference type="PANTHER" id="PTHR30137">
    <property type="entry name" value="LUCIFERASE-LIKE MONOOXYGENASE"/>
    <property type="match status" value="1"/>
</dbReference>
<dbReference type="Pfam" id="PF00296">
    <property type="entry name" value="Bac_luciferase"/>
    <property type="match status" value="1"/>
</dbReference>
<evidence type="ECO:0000313" key="4">
    <source>
        <dbReference type="EMBL" id="GAA4952693.1"/>
    </source>
</evidence>
<evidence type="ECO:0000259" key="3">
    <source>
        <dbReference type="Pfam" id="PF00296"/>
    </source>
</evidence>
<dbReference type="EMBL" id="BAABHS010000003">
    <property type="protein sequence ID" value="GAA4952693.1"/>
    <property type="molecule type" value="Genomic_DNA"/>
</dbReference>
<dbReference type="PANTHER" id="PTHR30137:SF8">
    <property type="entry name" value="BLR5498 PROTEIN"/>
    <property type="match status" value="1"/>
</dbReference>
<dbReference type="Gene3D" id="3.20.20.30">
    <property type="entry name" value="Luciferase-like domain"/>
    <property type="match status" value="1"/>
</dbReference>
<keyword evidence="1" id="KW-0560">Oxidoreductase</keyword>
<dbReference type="Proteomes" id="UP001500466">
    <property type="component" value="Unassembled WGS sequence"/>
</dbReference>
<dbReference type="InterPro" id="IPR036661">
    <property type="entry name" value="Luciferase-like_sf"/>
</dbReference>
<evidence type="ECO:0000256" key="2">
    <source>
        <dbReference type="ARBA" id="ARBA00023033"/>
    </source>
</evidence>
<dbReference type="InterPro" id="IPR050766">
    <property type="entry name" value="Bact_Lucif_Oxidored"/>
</dbReference>
<evidence type="ECO:0000313" key="5">
    <source>
        <dbReference type="Proteomes" id="UP001500466"/>
    </source>
</evidence>
<dbReference type="InterPro" id="IPR011251">
    <property type="entry name" value="Luciferase-like_dom"/>
</dbReference>
<evidence type="ECO:0000256" key="1">
    <source>
        <dbReference type="ARBA" id="ARBA00023002"/>
    </source>
</evidence>
<reference evidence="5" key="1">
    <citation type="journal article" date="2019" name="Int. J. Syst. Evol. Microbiol.">
        <title>The Global Catalogue of Microorganisms (GCM) 10K type strain sequencing project: providing services to taxonomists for standard genome sequencing and annotation.</title>
        <authorList>
            <consortium name="The Broad Institute Genomics Platform"/>
            <consortium name="The Broad Institute Genome Sequencing Center for Infectious Disease"/>
            <person name="Wu L."/>
            <person name="Ma J."/>
        </authorList>
    </citation>
    <scope>NUCLEOTIDE SEQUENCE [LARGE SCALE GENOMIC DNA]</scope>
    <source>
        <strain evidence="5">JCM 17986</strain>
    </source>
</reference>
<dbReference type="SUPFAM" id="SSF51679">
    <property type="entry name" value="Bacterial luciferase-like"/>
    <property type="match status" value="1"/>
</dbReference>
<gene>
    <name evidence="4" type="ORF">GCM10023205_12370</name>
</gene>
<feature type="domain" description="Luciferase-like" evidence="3">
    <location>
        <begin position="1"/>
        <end position="329"/>
    </location>
</feature>
<name>A0ABP9GUD5_9ACTN</name>
<comment type="caution">
    <text evidence="4">The sequence shown here is derived from an EMBL/GenBank/DDBJ whole genome shotgun (WGS) entry which is preliminary data.</text>
</comment>
<accession>A0ABP9GUD5</accession>